<dbReference type="SUPFAM" id="SSF51905">
    <property type="entry name" value="FAD/NAD(P)-binding domain"/>
    <property type="match status" value="2"/>
</dbReference>
<name>A0ABZ2WY99_9HYPO</name>
<evidence type="ECO:0000256" key="2">
    <source>
        <dbReference type="ARBA" id="ARBA00022630"/>
    </source>
</evidence>
<keyword evidence="2" id="KW-0285">Flavoprotein</keyword>
<dbReference type="Pfam" id="PF00743">
    <property type="entry name" value="FMO-like"/>
    <property type="match status" value="2"/>
</dbReference>
<sequence length="435" mass="49904">MKDREIKSVAIIGAGAAGAIAAAALKAEKYFDRIRVFERRETPGGTWIYDADPQIPPIQPGGLPADIDKPLALPENVPAIVPPNEQERYAHTPVYYNLTDGLKTWKLTLRKYDRLRHVDVWWQEEFDAVILANGHYSVPWVPRVQGLEAYMEKFPGRVVHSKFYRSPWIYANKKVLVIGNSASGHDIAVDLLQAVQLPLHQSRRSRGRLDGDGPPPGIEWETVIKEYRLDGTIAFEDGSELKDVDHIIYCTGYLPSYPFWNSKINGRALFDYDKKKLIKNYWHTFFYDIPNLAIIGMPRVLTFRSFEYQAIAIARLFSGRNNIPLPPIEEQQKWERTREKTRKQEGKKFHEIEWDTGETFRWLDGFFQIAGLGTLSGDGRIPPALSKDIVWAIENIRKYPDPEKGKQGDEDQDSGYKQDEWVLVDKSAKDLLSFI</sequence>
<protein>
    <recommendedName>
        <fullName evidence="7">Thiol-specific monooxygenase</fullName>
    </recommendedName>
</protein>
<organism evidence="5 6">
    <name type="scientific">Fusarium acuminatum</name>
    <dbReference type="NCBI Taxonomy" id="5515"/>
    <lineage>
        <taxon>Eukaryota</taxon>
        <taxon>Fungi</taxon>
        <taxon>Dikarya</taxon>
        <taxon>Ascomycota</taxon>
        <taxon>Pezizomycotina</taxon>
        <taxon>Sordariomycetes</taxon>
        <taxon>Hypocreomycetidae</taxon>
        <taxon>Hypocreales</taxon>
        <taxon>Nectriaceae</taxon>
        <taxon>Fusarium</taxon>
        <taxon>Fusarium tricinctum species complex</taxon>
    </lineage>
</organism>
<dbReference type="Gene3D" id="3.50.50.60">
    <property type="entry name" value="FAD/NAD(P)-binding domain"/>
    <property type="match status" value="3"/>
</dbReference>
<keyword evidence="6" id="KW-1185">Reference proteome</keyword>
<dbReference type="InterPro" id="IPR050346">
    <property type="entry name" value="FMO-like"/>
</dbReference>
<evidence type="ECO:0000256" key="1">
    <source>
        <dbReference type="ARBA" id="ARBA00009183"/>
    </source>
</evidence>
<evidence type="ECO:0000256" key="3">
    <source>
        <dbReference type="ARBA" id="ARBA00022827"/>
    </source>
</evidence>
<dbReference type="PANTHER" id="PTHR23023">
    <property type="entry name" value="DIMETHYLANILINE MONOOXYGENASE"/>
    <property type="match status" value="1"/>
</dbReference>
<evidence type="ECO:0008006" key="7">
    <source>
        <dbReference type="Google" id="ProtNLM"/>
    </source>
</evidence>
<proteinExistence type="inferred from homology"/>
<dbReference type="EMBL" id="CP151262">
    <property type="protein sequence ID" value="WZH45471.1"/>
    <property type="molecule type" value="Genomic_DNA"/>
</dbReference>
<accession>A0ABZ2WY99</accession>
<comment type="similarity">
    <text evidence="1">Belongs to the FMO family.</text>
</comment>
<dbReference type="Proteomes" id="UP001489902">
    <property type="component" value="Chromosome 3"/>
</dbReference>
<dbReference type="InterPro" id="IPR036188">
    <property type="entry name" value="FAD/NAD-bd_sf"/>
</dbReference>
<evidence type="ECO:0000256" key="4">
    <source>
        <dbReference type="ARBA" id="ARBA00023002"/>
    </source>
</evidence>
<dbReference type="PRINTS" id="PR00469">
    <property type="entry name" value="PNDRDTASEII"/>
</dbReference>
<evidence type="ECO:0000313" key="6">
    <source>
        <dbReference type="Proteomes" id="UP001489902"/>
    </source>
</evidence>
<gene>
    <name evidence="5" type="ORF">QYS62_006530</name>
</gene>
<evidence type="ECO:0000313" key="5">
    <source>
        <dbReference type="EMBL" id="WZH45471.1"/>
    </source>
</evidence>
<dbReference type="InterPro" id="IPR020946">
    <property type="entry name" value="Flavin_mOase-like"/>
</dbReference>
<keyword evidence="3" id="KW-0274">FAD</keyword>
<keyword evidence="4" id="KW-0560">Oxidoreductase</keyword>
<reference evidence="5 6" key="1">
    <citation type="submission" date="2024-04" db="EMBL/GenBank/DDBJ databases">
        <title>Complete genome sequence of Fusarium acuminatum.</title>
        <authorList>
            <person name="Lan B."/>
        </authorList>
    </citation>
    <scope>NUCLEOTIDE SEQUENCE [LARGE SCALE GENOMIC DNA]</scope>
    <source>
        <strain evidence="5">1A</strain>
    </source>
</reference>
<dbReference type="Pfam" id="PF13450">
    <property type="entry name" value="NAD_binding_8"/>
    <property type="match status" value="1"/>
</dbReference>